<organism evidence="2 3">
    <name type="scientific">Paracoccus aurantius</name>
    <dbReference type="NCBI Taxonomy" id="3073814"/>
    <lineage>
        <taxon>Bacteria</taxon>
        <taxon>Pseudomonadati</taxon>
        <taxon>Pseudomonadota</taxon>
        <taxon>Alphaproteobacteria</taxon>
        <taxon>Rhodobacterales</taxon>
        <taxon>Paracoccaceae</taxon>
        <taxon>Paracoccus</taxon>
    </lineage>
</organism>
<gene>
    <name evidence="2" type="ORF">RGQ15_07190</name>
</gene>
<evidence type="ECO:0000313" key="2">
    <source>
        <dbReference type="EMBL" id="MDS9467358.1"/>
    </source>
</evidence>
<name>A0ABU2HQP3_9RHOB</name>
<dbReference type="InterPro" id="IPR031893">
    <property type="entry name" value="Phage_tail_APC"/>
</dbReference>
<dbReference type="Gene3D" id="6.10.140.1310">
    <property type="match status" value="1"/>
</dbReference>
<proteinExistence type="predicted"/>
<feature type="domain" description="Phage tail assembly chaperone-like" evidence="1">
    <location>
        <begin position="120"/>
        <end position="176"/>
    </location>
</feature>
<dbReference type="RefSeq" id="WP_311159537.1">
    <property type="nucleotide sequence ID" value="NZ_JAVQLW010000001.1"/>
</dbReference>
<reference evidence="3" key="1">
    <citation type="submission" date="2023-07" db="EMBL/GenBank/DDBJ databases">
        <title>Paracoccus sp. MBLB3053 whole genome sequence.</title>
        <authorList>
            <person name="Hwang C.Y."/>
            <person name="Cho E.-S."/>
            <person name="Seo M.-J."/>
        </authorList>
    </citation>
    <scope>NUCLEOTIDE SEQUENCE [LARGE SCALE GENOMIC DNA]</scope>
    <source>
        <strain evidence="3">MBLB3053</strain>
    </source>
</reference>
<accession>A0ABU2HQP3</accession>
<keyword evidence="3" id="KW-1185">Reference proteome</keyword>
<evidence type="ECO:0000259" key="1">
    <source>
        <dbReference type="Pfam" id="PF16778"/>
    </source>
</evidence>
<dbReference type="Proteomes" id="UP001269144">
    <property type="component" value="Unassembled WGS sequence"/>
</dbReference>
<sequence>MDEEEEAALLAEEARLAELLMQGTPNPVLHYAVIAPDGHSILQTGTCPADMVELQGGALFSLEAPGDVTDGTHYWDGEAFTAYPVRPGPWAAFDFEAGAWTDPRSEADLAAERAEAFTILRIARDRRLAACDWTQVPDNALSEVEREAWRVYRQALRDVPEMTTDPTSPSWPVPPAS</sequence>
<dbReference type="Pfam" id="PF16778">
    <property type="entry name" value="Phage_tail_APC"/>
    <property type="match status" value="1"/>
</dbReference>
<evidence type="ECO:0000313" key="3">
    <source>
        <dbReference type="Proteomes" id="UP001269144"/>
    </source>
</evidence>
<dbReference type="EMBL" id="JAVQLW010000001">
    <property type="protein sequence ID" value="MDS9467358.1"/>
    <property type="molecule type" value="Genomic_DNA"/>
</dbReference>
<comment type="caution">
    <text evidence="2">The sequence shown here is derived from an EMBL/GenBank/DDBJ whole genome shotgun (WGS) entry which is preliminary data.</text>
</comment>
<protein>
    <submittedName>
        <fullName evidence="2">Tail fiber assembly protein</fullName>
    </submittedName>
</protein>